<accession>A0A318T8J1</accession>
<reference evidence="1 2" key="1">
    <citation type="submission" date="2018-06" db="EMBL/GenBank/DDBJ databases">
        <title>Genomic Encyclopedia of Archaeal and Bacterial Type Strains, Phase II (KMG-II): from individual species to whole genera.</title>
        <authorList>
            <person name="Goeker M."/>
        </authorList>
    </citation>
    <scope>NUCLEOTIDE SEQUENCE [LARGE SCALE GENOMIC DNA]</scope>
    <source>
        <strain evidence="1 2">JCM 11668</strain>
    </source>
</reference>
<evidence type="ECO:0008006" key="3">
    <source>
        <dbReference type="Google" id="ProtNLM"/>
    </source>
</evidence>
<organism evidence="1 2">
    <name type="scientific">Rhodopseudomonas faecalis</name>
    <dbReference type="NCBI Taxonomy" id="99655"/>
    <lineage>
        <taxon>Bacteria</taxon>
        <taxon>Pseudomonadati</taxon>
        <taxon>Pseudomonadota</taxon>
        <taxon>Alphaproteobacteria</taxon>
        <taxon>Hyphomicrobiales</taxon>
        <taxon>Nitrobacteraceae</taxon>
        <taxon>Rhodopseudomonas</taxon>
    </lineage>
</organism>
<protein>
    <recommendedName>
        <fullName evidence="3">Lipocalin-like protein</fullName>
    </recommendedName>
</protein>
<proteinExistence type="predicted"/>
<keyword evidence="2" id="KW-1185">Reference proteome</keyword>
<evidence type="ECO:0000313" key="1">
    <source>
        <dbReference type="EMBL" id="PYF00010.1"/>
    </source>
</evidence>
<dbReference type="AlphaFoldDB" id="A0A318T8J1"/>
<dbReference type="OrthoDB" id="8421230at2"/>
<dbReference type="EMBL" id="QJTI01000031">
    <property type="protein sequence ID" value="PYF00010.1"/>
    <property type="molecule type" value="Genomic_DNA"/>
</dbReference>
<name>A0A318T8J1_9BRAD</name>
<evidence type="ECO:0000313" key="2">
    <source>
        <dbReference type="Proteomes" id="UP000248148"/>
    </source>
</evidence>
<sequence length="135" mass="14387">MRSAIIIVLLAIAALFYKWTEPDPAALALVGEWYQIESNAGKCADCSLVVARDGGSFAVNASNGWSAVVRPSQDGQPAMTGKGRWLPNSGGPAYRAKEFDLHLAMKGEVLSMLMLIPGADNKTFGVEATFKKPVS</sequence>
<dbReference type="Proteomes" id="UP000248148">
    <property type="component" value="Unassembled WGS sequence"/>
</dbReference>
<comment type="caution">
    <text evidence="1">The sequence shown here is derived from an EMBL/GenBank/DDBJ whole genome shotgun (WGS) entry which is preliminary data.</text>
</comment>
<dbReference type="RefSeq" id="WP_110782495.1">
    <property type="nucleotide sequence ID" value="NZ_QJTI01000031.1"/>
</dbReference>
<gene>
    <name evidence="1" type="ORF">BJ122_1316</name>
</gene>